<keyword evidence="9" id="KW-0539">Nucleus</keyword>
<dbReference type="EMBL" id="CABPRJ010000490">
    <property type="protein sequence ID" value="VVC29305.1"/>
    <property type="molecule type" value="Genomic_DNA"/>
</dbReference>
<evidence type="ECO:0000256" key="8">
    <source>
        <dbReference type="ARBA" id="ARBA00022884"/>
    </source>
</evidence>
<evidence type="ECO:0000256" key="9">
    <source>
        <dbReference type="ARBA" id="ARBA00023242"/>
    </source>
</evidence>
<dbReference type="CDD" id="cd09232">
    <property type="entry name" value="Snurportin-1_C"/>
    <property type="match status" value="1"/>
</dbReference>
<evidence type="ECO:0000313" key="11">
    <source>
        <dbReference type="EMBL" id="VVC29305.1"/>
    </source>
</evidence>
<organism evidence="11 12">
    <name type="scientific">Cinara cedri</name>
    <dbReference type="NCBI Taxonomy" id="506608"/>
    <lineage>
        <taxon>Eukaryota</taxon>
        <taxon>Metazoa</taxon>
        <taxon>Ecdysozoa</taxon>
        <taxon>Arthropoda</taxon>
        <taxon>Hexapoda</taxon>
        <taxon>Insecta</taxon>
        <taxon>Pterygota</taxon>
        <taxon>Neoptera</taxon>
        <taxon>Paraneoptera</taxon>
        <taxon>Hemiptera</taxon>
        <taxon>Sternorrhyncha</taxon>
        <taxon>Aphidomorpha</taxon>
        <taxon>Aphidoidea</taxon>
        <taxon>Aphididae</taxon>
        <taxon>Lachninae</taxon>
        <taxon>Cinara</taxon>
    </lineage>
</organism>
<evidence type="ECO:0000256" key="5">
    <source>
        <dbReference type="ARBA" id="ARBA00016034"/>
    </source>
</evidence>
<evidence type="ECO:0000313" key="12">
    <source>
        <dbReference type="Proteomes" id="UP000325440"/>
    </source>
</evidence>
<evidence type="ECO:0000259" key="10">
    <source>
        <dbReference type="Pfam" id="PF21974"/>
    </source>
</evidence>
<dbReference type="GO" id="GO:0005634">
    <property type="term" value="C:nucleus"/>
    <property type="evidence" value="ECO:0007669"/>
    <property type="project" value="UniProtKB-SubCell"/>
</dbReference>
<keyword evidence="8" id="KW-0694">RNA-binding</keyword>
<evidence type="ECO:0000256" key="1">
    <source>
        <dbReference type="ARBA" id="ARBA00003975"/>
    </source>
</evidence>
<keyword evidence="7" id="KW-0963">Cytoplasm</keyword>
<dbReference type="InterPro" id="IPR017336">
    <property type="entry name" value="Snurportin-1"/>
</dbReference>
<keyword evidence="12" id="KW-1185">Reference proteome</keyword>
<evidence type="ECO:0000256" key="2">
    <source>
        <dbReference type="ARBA" id="ARBA00004123"/>
    </source>
</evidence>
<dbReference type="InterPro" id="IPR047857">
    <property type="entry name" value="Snurportin1_C"/>
</dbReference>
<dbReference type="Pfam" id="PF21974">
    <property type="entry name" value="SPN1_m3Gcap_bd"/>
    <property type="match status" value="1"/>
</dbReference>
<dbReference type="GO" id="GO:0003723">
    <property type="term" value="F:RNA binding"/>
    <property type="evidence" value="ECO:0007669"/>
    <property type="project" value="UniProtKB-KW"/>
</dbReference>
<gene>
    <name evidence="11" type="ORF">CINCED_3A025092</name>
</gene>
<proteinExistence type="inferred from homology"/>
<comment type="function">
    <text evidence="1">Functions as an U snRNP-specific nuclear import adapter. Involved in the trimethylguanosine (m3G)-cap-dependent nuclear import of U snRNPs. Binds specifically to the terminal m3G-cap U snRNAs.</text>
</comment>
<protein>
    <recommendedName>
        <fullName evidence="5">Snurportin-1</fullName>
    </recommendedName>
</protein>
<dbReference type="OrthoDB" id="10003593at2759"/>
<name>A0A5E4MB22_9HEMI</name>
<keyword evidence="6" id="KW-0813">Transport</keyword>
<dbReference type="SUPFAM" id="SSF56091">
    <property type="entry name" value="DNA ligase/mRNA capping enzyme, catalytic domain"/>
    <property type="match status" value="1"/>
</dbReference>
<dbReference type="AlphaFoldDB" id="A0A5E4MB22"/>
<feature type="domain" description="Snurportin-1 m3G cap-binding" evidence="10">
    <location>
        <begin position="83"/>
        <end position="264"/>
    </location>
</feature>
<evidence type="ECO:0000256" key="6">
    <source>
        <dbReference type="ARBA" id="ARBA00022448"/>
    </source>
</evidence>
<accession>A0A5E4MB22</accession>
<dbReference type="GO" id="GO:0061015">
    <property type="term" value="P:snRNA import into nucleus"/>
    <property type="evidence" value="ECO:0007669"/>
    <property type="project" value="InterPro"/>
</dbReference>
<reference evidence="11 12" key="1">
    <citation type="submission" date="2019-08" db="EMBL/GenBank/DDBJ databases">
        <authorList>
            <person name="Alioto T."/>
            <person name="Alioto T."/>
            <person name="Gomez Garrido J."/>
        </authorList>
    </citation>
    <scope>NUCLEOTIDE SEQUENCE [LARGE SCALE GENOMIC DNA]</scope>
</reference>
<dbReference type="PANTHER" id="PTHR13403:SF6">
    <property type="entry name" value="SNURPORTIN-1"/>
    <property type="match status" value="1"/>
</dbReference>
<dbReference type="Proteomes" id="UP000325440">
    <property type="component" value="Unassembled WGS sequence"/>
</dbReference>
<comment type="similarity">
    <text evidence="4">Belongs to the snurportin family.</text>
</comment>
<evidence type="ECO:0000256" key="3">
    <source>
        <dbReference type="ARBA" id="ARBA00004496"/>
    </source>
</evidence>
<dbReference type="PANTHER" id="PTHR13403">
    <property type="entry name" value="SNURPORTIN1 RNUT1 PROTEIN RNA, U TRANSPORTER 1"/>
    <property type="match status" value="1"/>
</dbReference>
<comment type="subcellular location">
    <subcellularLocation>
        <location evidence="3">Cytoplasm</location>
    </subcellularLocation>
    <subcellularLocation>
        <location evidence="2">Nucleus</location>
    </subcellularLocation>
</comment>
<evidence type="ECO:0000256" key="7">
    <source>
        <dbReference type="ARBA" id="ARBA00022490"/>
    </source>
</evidence>
<sequence length="343" mass="40781">MEARFTTFQTISAKACPIYLKLKYQQTKRRQETLEIQKQKRNCQVNERRHLKNNAHSHSMEIDWKKNETIVPNLESYELATSMMNSEWMLEKPEDIENWIAVLCPEGKRCCVIAQDNKTKSVNKYGTSLFHFPSLFPYGCHLPNNCPSHRKRTVLDCIYNFKIKKFYILDIIEWMGVPYTDFDAEFRFYFIQSKLSEIPGINEKSLKNTYPFELAPRMRTSELYIHLMEKNQYFHDHVELDGINFYYPESMYTPGDSPLMLWLKIFMIPEILHKPINDQLEQLYRPSNYVNIFEYIQNTKKKSRKNRRKKSTSSSCDTMEVDSMIEVEPEKDPAIGNDMCMEN</sequence>
<dbReference type="GO" id="GO:0005737">
    <property type="term" value="C:cytoplasm"/>
    <property type="evidence" value="ECO:0007669"/>
    <property type="project" value="UniProtKB-SubCell"/>
</dbReference>
<dbReference type="Gene3D" id="3.30.470.30">
    <property type="entry name" value="DNA ligase/mRNA capping enzyme"/>
    <property type="match status" value="1"/>
</dbReference>
<evidence type="ECO:0000256" key="4">
    <source>
        <dbReference type="ARBA" id="ARBA00007540"/>
    </source>
</evidence>